<keyword evidence="4" id="KW-0676">Redox-active center</keyword>
<keyword evidence="8" id="KW-1185">Reference proteome</keyword>
<dbReference type="InterPro" id="IPR036249">
    <property type="entry name" value="Thioredoxin-like_sf"/>
</dbReference>
<keyword evidence="3" id="KW-1015">Disulfide bond</keyword>
<keyword evidence="5" id="KW-0812">Transmembrane</keyword>
<name>A0ABP3CKD7_9GAMM</name>
<accession>A0ABP3CKD7</accession>
<dbReference type="PROSITE" id="PS00194">
    <property type="entry name" value="THIOREDOXIN_1"/>
    <property type="match status" value="1"/>
</dbReference>
<dbReference type="PANTHER" id="PTHR42852">
    <property type="entry name" value="THIOL:DISULFIDE INTERCHANGE PROTEIN DSBE"/>
    <property type="match status" value="1"/>
</dbReference>
<evidence type="ECO:0000313" key="7">
    <source>
        <dbReference type="EMBL" id="GAA0208397.1"/>
    </source>
</evidence>
<evidence type="ECO:0000313" key="8">
    <source>
        <dbReference type="Proteomes" id="UP001501221"/>
    </source>
</evidence>
<dbReference type="PROSITE" id="PS51352">
    <property type="entry name" value="THIOREDOXIN_2"/>
    <property type="match status" value="1"/>
</dbReference>
<feature type="transmembrane region" description="Helical" evidence="5">
    <location>
        <begin position="21"/>
        <end position="43"/>
    </location>
</feature>
<feature type="domain" description="Thioredoxin" evidence="6">
    <location>
        <begin position="110"/>
        <end position="248"/>
    </location>
</feature>
<dbReference type="InterPro" id="IPR013740">
    <property type="entry name" value="Redoxin"/>
</dbReference>
<keyword evidence="5" id="KW-0472">Membrane</keyword>
<dbReference type="CDD" id="cd02966">
    <property type="entry name" value="TlpA_like_family"/>
    <property type="match status" value="1"/>
</dbReference>
<dbReference type="InterPro" id="IPR001640">
    <property type="entry name" value="Lgt"/>
</dbReference>
<reference evidence="8" key="1">
    <citation type="journal article" date="2019" name="Int. J. Syst. Evol. Microbiol.">
        <title>The Global Catalogue of Microorganisms (GCM) 10K type strain sequencing project: providing services to taxonomists for standard genome sequencing and annotation.</title>
        <authorList>
            <consortium name="The Broad Institute Genomics Platform"/>
            <consortium name="The Broad Institute Genome Sequencing Center for Infectious Disease"/>
            <person name="Wu L."/>
            <person name="Ma J."/>
        </authorList>
    </citation>
    <scope>NUCLEOTIDE SEQUENCE [LARGE SCALE GENOMIC DNA]</scope>
    <source>
        <strain evidence="8">JCM 16211</strain>
    </source>
</reference>
<keyword evidence="2" id="KW-0201">Cytochrome c-type biogenesis</keyword>
<evidence type="ECO:0000256" key="4">
    <source>
        <dbReference type="ARBA" id="ARBA00023284"/>
    </source>
</evidence>
<dbReference type="Proteomes" id="UP001501221">
    <property type="component" value="Unassembled WGS sequence"/>
</dbReference>
<organism evidence="7 8">
    <name type="scientific">Kangiella japonica</name>
    <dbReference type="NCBI Taxonomy" id="647384"/>
    <lineage>
        <taxon>Bacteria</taxon>
        <taxon>Pseudomonadati</taxon>
        <taxon>Pseudomonadota</taxon>
        <taxon>Gammaproteobacteria</taxon>
        <taxon>Kangiellales</taxon>
        <taxon>Kangiellaceae</taxon>
        <taxon>Kangiella</taxon>
    </lineage>
</organism>
<dbReference type="InterPro" id="IPR017937">
    <property type="entry name" value="Thioredoxin_CS"/>
</dbReference>
<sequence length="253" mass="28359">MLVGYIASRKNKESESKSVDGQLASVFIIAMLVSRLSFVAQYWQEYSANWLSIIDIRDGGFNLWAALIALLVMVTWYSWREPKTRKHFLSGAVAGFLVWSLVSVGLWAIEDTSQRLPKLVVSELNGQTIELNDIEAGKPRVINLWATWCPPCRREMPVLQQAQQENPDTGIIFVNQGEHPAVVEQYLQKESLDLKNTVMDTKGMLGQLVGSRALPTTLFINAEGELVDAHLGELSRASLAAKLERMKQSEIKK</sequence>
<dbReference type="EMBL" id="BAAAFM010000003">
    <property type="protein sequence ID" value="GAA0208397.1"/>
    <property type="molecule type" value="Genomic_DNA"/>
</dbReference>
<dbReference type="Gene3D" id="3.40.30.10">
    <property type="entry name" value="Glutaredoxin"/>
    <property type="match status" value="1"/>
</dbReference>
<dbReference type="Pfam" id="PF08534">
    <property type="entry name" value="Redoxin"/>
    <property type="match status" value="1"/>
</dbReference>
<proteinExistence type="predicted"/>
<dbReference type="SUPFAM" id="SSF52833">
    <property type="entry name" value="Thioredoxin-like"/>
    <property type="match status" value="1"/>
</dbReference>
<evidence type="ECO:0000256" key="3">
    <source>
        <dbReference type="ARBA" id="ARBA00023157"/>
    </source>
</evidence>
<evidence type="ECO:0000256" key="2">
    <source>
        <dbReference type="ARBA" id="ARBA00022748"/>
    </source>
</evidence>
<dbReference type="Pfam" id="PF01790">
    <property type="entry name" value="LGT"/>
    <property type="match status" value="1"/>
</dbReference>
<dbReference type="PANTHER" id="PTHR42852:SF6">
    <property type="entry name" value="THIOL:DISULFIDE INTERCHANGE PROTEIN DSBE"/>
    <property type="match status" value="1"/>
</dbReference>
<feature type="transmembrane region" description="Helical" evidence="5">
    <location>
        <begin position="88"/>
        <end position="109"/>
    </location>
</feature>
<dbReference type="InterPro" id="IPR013766">
    <property type="entry name" value="Thioredoxin_domain"/>
</dbReference>
<protein>
    <submittedName>
        <fullName evidence="7">TlpA disulfide reductase family protein</fullName>
    </submittedName>
</protein>
<feature type="transmembrane region" description="Helical" evidence="5">
    <location>
        <begin position="63"/>
        <end position="79"/>
    </location>
</feature>
<keyword evidence="5" id="KW-1133">Transmembrane helix</keyword>
<comment type="caution">
    <text evidence="7">The sequence shown here is derived from an EMBL/GenBank/DDBJ whole genome shotgun (WGS) entry which is preliminary data.</text>
</comment>
<evidence type="ECO:0000259" key="6">
    <source>
        <dbReference type="PROSITE" id="PS51352"/>
    </source>
</evidence>
<evidence type="ECO:0000256" key="1">
    <source>
        <dbReference type="ARBA" id="ARBA00004196"/>
    </source>
</evidence>
<comment type="subcellular location">
    <subcellularLocation>
        <location evidence="1">Cell envelope</location>
    </subcellularLocation>
</comment>
<evidence type="ECO:0000256" key="5">
    <source>
        <dbReference type="SAM" id="Phobius"/>
    </source>
</evidence>
<dbReference type="InterPro" id="IPR050553">
    <property type="entry name" value="Thioredoxin_ResA/DsbE_sf"/>
</dbReference>
<gene>
    <name evidence="7" type="ORF">GCM10009123_14840</name>
</gene>